<dbReference type="AlphaFoldDB" id="A0A9P8CB89"/>
<keyword evidence="2" id="KW-1185">Reference proteome</keyword>
<sequence>MIEFFRRFILPSSPLRSKFAVHLNAQKPAETQMVGVTIALEKDKNPLSLNENTTDEGNGEMVEIRAQGNGTAPFTITGVREFKSMIMG</sequence>
<organism evidence="1 2">
    <name type="scientific">Calycina marina</name>
    <dbReference type="NCBI Taxonomy" id="1763456"/>
    <lineage>
        <taxon>Eukaryota</taxon>
        <taxon>Fungi</taxon>
        <taxon>Dikarya</taxon>
        <taxon>Ascomycota</taxon>
        <taxon>Pezizomycotina</taxon>
        <taxon>Leotiomycetes</taxon>
        <taxon>Helotiales</taxon>
        <taxon>Pezizellaceae</taxon>
        <taxon>Calycina</taxon>
    </lineage>
</organism>
<comment type="caution">
    <text evidence="1">The sequence shown here is derived from an EMBL/GenBank/DDBJ whole genome shotgun (WGS) entry which is preliminary data.</text>
</comment>
<dbReference type="EMBL" id="MU254485">
    <property type="protein sequence ID" value="KAG9240327.1"/>
    <property type="molecule type" value="Genomic_DNA"/>
</dbReference>
<dbReference type="Gene3D" id="3.30.830.10">
    <property type="entry name" value="Metalloenzyme, LuxS/M16 peptidase-like"/>
    <property type="match status" value="1"/>
</dbReference>
<evidence type="ECO:0000313" key="1">
    <source>
        <dbReference type="EMBL" id="KAG9240327.1"/>
    </source>
</evidence>
<dbReference type="Proteomes" id="UP000887226">
    <property type="component" value="Unassembled WGS sequence"/>
</dbReference>
<protein>
    <submittedName>
        <fullName evidence="1">Uncharacterized protein</fullName>
    </submittedName>
</protein>
<name>A0A9P8CB89_9HELO</name>
<accession>A0A9P8CB89</accession>
<gene>
    <name evidence="1" type="ORF">BJ878DRAFT_526728</name>
</gene>
<reference evidence="1" key="1">
    <citation type="journal article" date="2021" name="IMA Fungus">
        <title>Genomic characterization of three marine fungi, including Emericellopsis atlantica sp. nov. with signatures of a generalist lifestyle and marine biomass degradation.</title>
        <authorList>
            <person name="Hagestad O.C."/>
            <person name="Hou L."/>
            <person name="Andersen J.H."/>
            <person name="Hansen E.H."/>
            <person name="Altermark B."/>
            <person name="Li C."/>
            <person name="Kuhnert E."/>
            <person name="Cox R.J."/>
            <person name="Crous P.W."/>
            <person name="Spatafora J.W."/>
            <person name="Lail K."/>
            <person name="Amirebrahimi M."/>
            <person name="Lipzen A."/>
            <person name="Pangilinan J."/>
            <person name="Andreopoulos W."/>
            <person name="Hayes R.D."/>
            <person name="Ng V."/>
            <person name="Grigoriev I.V."/>
            <person name="Jackson S.A."/>
            <person name="Sutton T.D.S."/>
            <person name="Dobson A.D.W."/>
            <person name="Rama T."/>
        </authorList>
    </citation>
    <scope>NUCLEOTIDE SEQUENCE</scope>
    <source>
        <strain evidence="1">TRa3180A</strain>
    </source>
</reference>
<evidence type="ECO:0000313" key="2">
    <source>
        <dbReference type="Proteomes" id="UP000887226"/>
    </source>
</evidence>
<proteinExistence type="predicted"/>